<evidence type="ECO:0000256" key="1">
    <source>
        <dbReference type="SAM" id="Phobius"/>
    </source>
</evidence>
<accession>D8JX08</accession>
<dbReference type="Pfam" id="PF03929">
    <property type="entry name" value="PepSY_TM"/>
    <property type="match status" value="1"/>
</dbReference>
<protein>
    <submittedName>
        <fullName evidence="2">PepSY-associated TM helix domain protein</fullName>
    </submittedName>
</protein>
<dbReference type="AlphaFoldDB" id="D8JX08"/>
<keyword evidence="1" id="KW-0472">Membrane</keyword>
<proteinExistence type="predicted"/>
<dbReference type="HOGENOM" id="CLU_031962_0_0_5"/>
<dbReference type="RefSeq" id="WP_013215359.1">
    <property type="nucleotide sequence ID" value="NC_014313.1"/>
</dbReference>
<dbReference type="EMBL" id="CP002083">
    <property type="protein sequence ID" value="ADJ23144.1"/>
    <property type="molecule type" value="Genomic_DNA"/>
</dbReference>
<evidence type="ECO:0000313" key="2">
    <source>
        <dbReference type="EMBL" id="ADJ23144.1"/>
    </source>
</evidence>
<feature type="transmembrane region" description="Helical" evidence="1">
    <location>
        <begin position="338"/>
        <end position="359"/>
    </location>
</feature>
<dbReference type="Proteomes" id="UP000002033">
    <property type="component" value="Chromosome"/>
</dbReference>
<feature type="transmembrane region" description="Helical" evidence="1">
    <location>
        <begin position="12"/>
        <end position="36"/>
    </location>
</feature>
<keyword evidence="3" id="KW-1185">Reference proteome</keyword>
<dbReference type="STRING" id="582899.Hden_1332"/>
<keyword evidence="1" id="KW-0812">Transmembrane</keyword>
<reference evidence="3" key="1">
    <citation type="journal article" date="2011" name="J. Bacteriol.">
        <title>Genome sequences of eight morphologically diverse alphaproteobacteria.</title>
        <authorList>
            <consortium name="US DOE Joint Genome Institute"/>
            <person name="Brown P.J."/>
            <person name="Kysela D.T."/>
            <person name="Buechlein A."/>
            <person name="Hemmerich C."/>
            <person name="Brun Y.V."/>
        </authorList>
    </citation>
    <scope>NUCLEOTIDE SEQUENCE [LARGE SCALE GENOMIC DNA]</scope>
    <source>
        <strain evidence="3">ATCC 51888 / DSM 1869 / NCIB 11706 / TK 0415</strain>
    </source>
</reference>
<organism evidence="2 3">
    <name type="scientific">Hyphomicrobium denitrificans (strain ATCC 51888 / DSM 1869 / NCIMB 11706 / TK 0415)</name>
    <dbReference type="NCBI Taxonomy" id="582899"/>
    <lineage>
        <taxon>Bacteria</taxon>
        <taxon>Pseudomonadati</taxon>
        <taxon>Pseudomonadota</taxon>
        <taxon>Alphaproteobacteria</taxon>
        <taxon>Hyphomicrobiales</taxon>
        <taxon>Hyphomicrobiaceae</taxon>
        <taxon>Hyphomicrobium</taxon>
    </lineage>
</organism>
<gene>
    <name evidence="2" type="ordered locus">Hden_1332</name>
</gene>
<sequence>MTNSSLRKWAWVHKWSSLVSTIFLLMLCITGLPLIFHHEIDDLLHDSAHPAEVAPGTQPVSLDQVLQNVRERYPGKVVQFLSWDDENPGVLFLSVNDSASADPTTNQFARFDANTGNFLDEPDFNGRFTMIMYRLHTDMYAGLPGKLFLGLMGLFFVAAIVSGIVIYGPFMRKLKFGAIRVNRTRAVRWLDWHNFLGIVVIAWTLVVGATGVVNTWADLVVKVWQFTQLSEMLGPGRDRPVPTKLASVEDAMQLARSKLPDMEPQTVAFPGTIFAGPAHYVIFFKGNTPLTSHLLKPVVIDGETGAFTDMQDMPWFVTTLLISKPLHFGDYGGMTLKVIWAILDVITIIILITGLYLWIARRRLPAEQPPELALPSVERSHA</sequence>
<dbReference type="eggNOG" id="COG3182">
    <property type="taxonomic scope" value="Bacteria"/>
</dbReference>
<dbReference type="KEGG" id="hdn:Hden_1332"/>
<feature type="transmembrane region" description="Helical" evidence="1">
    <location>
        <begin position="192"/>
        <end position="217"/>
    </location>
</feature>
<evidence type="ECO:0000313" key="3">
    <source>
        <dbReference type="Proteomes" id="UP000002033"/>
    </source>
</evidence>
<dbReference type="PANTHER" id="PTHR34219:SF3">
    <property type="entry name" value="BLL7967 PROTEIN"/>
    <property type="match status" value="1"/>
</dbReference>
<feature type="transmembrane region" description="Helical" evidence="1">
    <location>
        <begin position="147"/>
        <end position="171"/>
    </location>
</feature>
<keyword evidence="1" id="KW-1133">Transmembrane helix</keyword>
<dbReference type="PANTHER" id="PTHR34219">
    <property type="entry name" value="IRON-REGULATED INNER MEMBRANE PROTEIN-RELATED"/>
    <property type="match status" value="1"/>
</dbReference>
<name>D8JX08_HYPDA</name>
<dbReference type="InterPro" id="IPR005625">
    <property type="entry name" value="PepSY-ass_TM"/>
</dbReference>
<dbReference type="OrthoDB" id="6307929at2"/>